<dbReference type="EMBL" id="BARU01050020">
    <property type="protein sequence ID" value="GAH98066.1"/>
    <property type="molecule type" value="Genomic_DNA"/>
</dbReference>
<dbReference type="InterPro" id="IPR058240">
    <property type="entry name" value="rSAM_sf"/>
</dbReference>
<feature type="non-terminal residue" evidence="1">
    <location>
        <position position="1"/>
    </location>
</feature>
<dbReference type="SUPFAM" id="SSF102114">
    <property type="entry name" value="Radical SAM enzymes"/>
    <property type="match status" value="1"/>
</dbReference>
<reference evidence="1" key="1">
    <citation type="journal article" date="2014" name="Front. Microbiol.">
        <title>High frequency of phylogenetically diverse reductive dehalogenase-homologous genes in deep subseafloor sedimentary metagenomes.</title>
        <authorList>
            <person name="Kawai M."/>
            <person name="Futagami T."/>
            <person name="Toyoda A."/>
            <person name="Takaki Y."/>
            <person name="Nishi S."/>
            <person name="Hori S."/>
            <person name="Arai W."/>
            <person name="Tsubouchi T."/>
            <person name="Morono Y."/>
            <person name="Uchiyama I."/>
            <person name="Ito T."/>
            <person name="Fujiyama A."/>
            <person name="Inagaki F."/>
            <person name="Takami H."/>
        </authorList>
    </citation>
    <scope>NUCLEOTIDE SEQUENCE</scope>
    <source>
        <strain evidence="1">Expedition CK06-06</strain>
    </source>
</reference>
<organism evidence="1">
    <name type="scientific">marine sediment metagenome</name>
    <dbReference type="NCBI Taxonomy" id="412755"/>
    <lineage>
        <taxon>unclassified sequences</taxon>
        <taxon>metagenomes</taxon>
        <taxon>ecological metagenomes</taxon>
    </lineage>
</organism>
<sequence>IKLNFVLMKGINDNELEDLINFCAKNGFVL</sequence>
<dbReference type="Gene3D" id="3.20.20.70">
    <property type="entry name" value="Aldolase class I"/>
    <property type="match status" value="1"/>
</dbReference>
<dbReference type="AlphaFoldDB" id="X1JTK5"/>
<name>X1JTK5_9ZZZZ</name>
<comment type="caution">
    <text evidence="1">The sequence shown here is derived from an EMBL/GenBank/DDBJ whole genome shotgun (WGS) entry which is preliminary data.</text>
</comment>
<accession>X1JTK5</accession>
<evidence type="ECO:0000313" key="1">
    <source>
        <dbReference type="EMBL" id="GAH98066.1"/>
    </source>
</evidence>
<proteinExistence type="predicted"/>
<gene>
    <name evidence="1" type="ORF">S03H2_73174</name>
</gene>
<protein>
    <submittedName>
        <fullName evidence="1">Uncharacterized protein</fullName>
    </submittedName>
</protein>
<feature type="non-terminal residue" evidence="1">
    <location>
        <position position="30"/>
    </location>
</feature>
<dbReference type="InterPro" id="IPR013785">
    <property type="entry name" value="Aldolase_TIM"/>
</dbReference>